<keyword evidence="1" id="KW-0812">Transmembrane</keyword>
<dbReference type="GO" id="GO:0003964">
    <property type="term" value="F:RNA-directed DNA polymerase activity"/>
    <property type="evidence" value="ECO:0007669"/>
    <property type="project" value="UniProtKB-KW"/>
</dbReference>
<evidence type="ECO:0000313" key="3">
    <source>
        <dbReference type="EMBL" id="GJT42707.1"/>
    </source>
</evidence>
<gene>
    <name evidence="3" type="ORF">Tco_0951422</name>
</gene>
<evidence type="ECO:0000256" key="1">
    <source>
        <dbReference type="SAM" id="Phobius"/>
    </source>
</evidence>
<keyword evidence="3" id="KW-0695">RNA-directed DNA polymerase</keyword>
<dbReference type="Pfam" id="PF13966">
    <property type="entry name" value="zf-RVT"/>
    <property type="match status" value="1"/>
</dbReference>
<keyword evidence="4" id="KW-1185">Reference proteome</keyword>
<keyword evidence="3" id="KW-0808">Transferase</keyword>
<dbReference type="InterPro" id="IPR026960">
    <property type="entry name" value="RVT-Znf"/>
</dbReference>
<keyword evidence="1" id="KW-0472">Membrane</keyword>
<name>A0ABQ5DWF6_9ASTR</name>
<dbReference type="EMBL" id="BQNB010015668">
    <property type="protein sequence ID" value="GJT42707.1"/>
    <property type="molecule type" value="Genomic_DNA"/>
</dbReference>
<sequence>MSWGWRKFLKIRNLVKPFIWSRIGNGQRTSAWYDNWSPLCQLSNVISNRDIYSAGFKLDMRVSDIIKDGMWAWPTDWLIKYPMISNMNAPVLTGSDDYIVLRNHSNMDVRFSIATIWDCIRPRNAEVNWFHIVWFSQRIPRHAIYLWLVVNRKLKTQDLLRQWDVKNSGITMFNCPLYEGEPDSHNHLFFGCRKEIKDGECSKDPSDLEVARVAYSIVFSVLMVRLHSMFFRFGFIELCTLKWYFPIGAIVSVVLKLLGHVLSKFSVEVKLELEVNVVLLPHSFVLN</sequence>
<organism evidence="3 4">
    <name type="scientific">Tanacetum coccineum</name>
    <dbReference type="NCBI Taxonomy" id="301880"/>
    <lineage>
        <taxon>Eukaryota</taxon>
        <taxon>Viridiplantae</taxon>
        <taxon>Streptophyta</taxon>
        <taxon>Embryophyta</taxon>
        <taxon>Tracheophyta</taxon>
        <taxon>Spermatophyta</taxon>
        <taxon>Magnoliopsida</taxon>
        <taxon>eudicotyledons</taxon>
        <taxon>Gunneridae</taxon>
        <taxon>Pentapetalae</taxon>
        <taxon>asterids</taxon>
        <taxon>campanulids</taxon>
        <taxon>Asterales</taxon>
        <taxon>Asteraceae</taxon>
        <taxon>Asteroideae</taxon>
        <taxon>Anthemideae</taxon>
        <taxon>Anthemidinae</taxon>
        <taxon>Tanacetum</taxon>
    </lineage>
</organism>
<keyword evidence="3" id="KW-0548">Nucleotidyltransferase</keyword>
<dbReference type="Proteomes" id="UP001151760">
    <property type="component" value="Unassembled WGS sequence"/>
</dbReference>
<evidence type="ECO:0000259" key="2">
    <source>
        <dbReference type="Pfam" id="PF13966"/>
    </source>
</evidence>
<feature type="domain" description="Reverse transcriptase zinc-binding" evidence="2">
    <location>
        <begin position="111"/>
        <end position="193"/>
    </location>
</feature>
<proteinExistence type="predicted"/>
<reference evidence="3" key="2">
    <citation type="submission" date="2022-01" db="EMBL/GenBank/DDBJ databases">
        <authorList>
            <person name="Yamashiro T."/>
            <person name="Shiraishi A."/>
            <person name="Satake H."/>
            <person name="Nakayama K."/>
        </authorList>
    </citation>
    <scope>NUCLEOTIDE SEQUENCE</scope>
</reference>
<accession>A0ABQ5DWF6</accession>
<comment type="caution">
    <text evidence="3">The sequence shown here is derived from an EMBL/GenBank/DDBJ whole genome shotgun (WGS) entry which is preliminary data.</text>
</comment>
<reference evidence="3" key="1">
    <citation type="journal article" date="2022" name="Int. J. Mol. Sci.">
        <title>Draft Genome of Tanacetum Coccineum: Genomic Comparison of Closely Related Tanacetum-Family Plants.</title>
        <authorList>
            <person name="Yamashiro T."/>
            <person name="Shiraishi A."/>
            <person name="Nakayama K."/>
            <person name="Satake H."/>
        </authorList>
    </citation>
    <scope>NUCLEOTIDE SEQUENCE</scope>
</reference>
<keyword evidence="1" id="KW-1133">Transmembrane helix</keyword>
<evidence type="ECO:0000313" key="4">
    <source>
        <dbReference type="Proteomes" id="UP001151760"/>
    </source>
</evidence>
<feature type="transmembrane region" description="Helical" evidence="1">
    <location>
        <begin position="243"/>
        <end position="262"/>
    </location>
</feature>
<protein>
    <submittedName>
        <fullName evidence="3">Reverse transcriptase domain, reverse transcriptase zinc-binding domain protein</fullName>
    </submittedName>
</protein>